<gene>
    <name evidence="1" type="primary">gb21993</name>
    <name evidence="1" type="ORF">PR202_gb21993</name>
</gene>
<reference evidence="1" key="1">
    <citation type="journal article" date="2018" name="DNA Res.">
        <title>Multiple hybrid de novo genome assembly of finger millet, an orphan allotetraploid crop.</title>
        <authorList>
            <person name="Hatakeyama M."/>
            <person name="Aluri S."/>
            <person name="Balachadran M.T."/>
            <person name="Sivarajan S.R."/>
            <person name="Patrignani A."/>
            <person name="Gruter S."/>
            <person name="Poveda L."/>
            <person name="Shimizu-Inatsugi R."/>
            <person name="Baeten J."/>
            <person name="Francoijs K.J."/>
            <person name="Nataraja K.N."/>
            <person name="Reddy Y.A.N."/>
            <person name="Phadnis S."/>
            <person name="Ravikumar R.L."/>
            <person name="Schlapbach R."/>
            <person name="Sreeman S.M."/>
            <person name="Shimizu K.K."/>
        </authorList>
    </citation>
    <scope>NUCLEOTIDE SEQUENCE</scope>
</reference>
<proteinExistence type="predicted"/>
<dbReference type="AlphaFoldDB" id="A0AAV5FF51"/>
<comment type="caution">
    <text evidence="1">The sequence shown here is derived from an EMBL/GenBank/DDBJ whole genome shotgun (WGS) entry which is preliminary data.</text>
</comment>
<reference evidence="1" key="2">
    <citation type="submission" date="2021-12" db="EMBL/GenBank/DDBJ databases">
        <title>Resequencing data analysis of finger millet.</title>
        <authorList>
            <person name="Hatakeyama M."/>
            <person name="Aluri S."/>
            <person name="Balachadran M.T."/>
            <person name="Sivarajan S.R."/>
            <person name="Poveda L."/>
            <person name="Shimizu-Inatsugi R."/>
            <person name="Schlapbach R."/>
            <person name="Sreeman S.M."/>
            <person name="Shimizu K.K."/>
        </authorList>
    </citation>
    <scope>NUCLEOTIDE SEQUENCE</scope>
</reference>
<evidence type="ECO:0000313" key="2">
    <source>
        <dbReference type="Proteomes" id="UP001054889"/>
    </source>
</evidence>
<accession>A0AAV5FF51</accession>
<organism evidence="1 2">
    <name type="scientific">Eleusine coracana subsp. coracana</name>
    <dbReference type="NCBI Taxonomy" id="191504"/>
    <lineage>
        <taxon>Eukaryota</taxon>
        <taxon>Viridiplantae</taxon>
        <taxon>Streptophyta</taxon>
        <taxon>Embryophyta</taxon>
        <taxon>Tracheophyta</taxon>
        <taxon>Spermatophyta</taxon>
        <taxon>Magnoliopsida</taxon>
        <taxon>Liliopsida</taxon>
        <taxon>Poales</taxon>
        <taxon>Poaceae</taxon>
        <taxon>PACMAD clade</taxon>
        <taxon>Chloridoideae</taxon>
        <taxon>Cynodonteae</taxon>
        <taxon>Eleusininae</taxon>
        <taxon>Eleusine</taxon>
    </lineage>
</organism>
<sequence length="134" mass="13570">MATSTTPPDTMLSRKFLSDGVSVTASATSGITSAVATAAAVSPADTFSFMDADARTAILAAAGLALVCSGWNDDAAAASGFLSPATDSGAATAEKDAVAAMAIEDCSWSTRIQELAVCVCVWRWTIGRGWRGEG</sequence>
<keyword evidence="2" id="KW-1185">Reference proteome</keyword>
<evidence type="ECO:0000313" key="1">
    <source>
        <dbReference type="EMBL" id="GJN33396.1"/>
    </source>
</evidence>
<protein>
    <submittedName>
        <fullName evidence="1">Uncharacterized protein</fullName>
    </submittedName>
</protein>
<dbReference type="Proteomes" id="UP001054889">
    <property type="component" value="Unassembled WGS sequence"/>
</dbReference>
<dbReference type="EMBL" id="BQKI01000084">
    <property type="protein sequence ID" value="GJN33396.1"/>
    <property type="molecule type" value="Genomic_DNA"/>
</dbReference>
<name>A0AAV5FF51_ELECO</name>